<dbReference type="InterPro" id="IPR003439">
    <property type="entry name" value="ABC_transporter-like_ATP-bd"/>
</dbReference>
<dbReference type="InterPro" id="IPR003593">
    <property type="entry name" value="AAA+_ATPase"/>
</dbReference>
<keyword evidence="7" id="KW-1133">Transmembrane helix</keyword>
<dbReference type="GO" id="GO:0016020">
    <property type="term" value="C:membrane"/>
    <property type="evidence" value="ECO:0007669"/>
    <property type="project" value="UniProtKB-SubCell"/>
</dbReference>
<keyword evidence="5" id="KW-0999">Mitochondrion inner membrane</keyword>
<dbReference type="InterPro" id="IPR017871">
    <property type="entry name" value="ABC_transporter-like_CS"/>
</dbReference>
<keyword evidence="6" id="KW-0067">ATP-binding</keyword>
<dbReference type="GO" id="GO:0140359">
    <property type="term" value="F:ABC-type transporter activity"/>
    <property type="evidence" value="ECO:0007669"/>
    <property type="project" value="InterPro"/>
</dbReference>
<organism evidence="10 11">
    <name type="scientific">Pseudozyma antarctica</name>
    <name type="common">Yeast</name>
    <name type="synonym">Candida antarctica</name>
    <dbReference type="NCBI Taxonomy" id="84753"/>
    <lineage>
        <taxon>Eukaryota</taxon>
        <taxon>Fungi</taxon>
        <taxon>Dikarya</taxon>
        <taxon>Basidiomycota</taxon>
        <taxon>Ustilaginomycotina</taxon>
        <taxon>Ustilaginomycetes</taxon>
        <taxon>Ustilaginales</taxon>
        <taxon>Ustilaginaceae</taxon>
        <taxon>Moesziomyces</taxon>
    </lineage>
</organism>
<keyword evidence="5" id="KW-0496">Mitochondrion</keyword>
<evidence type="ECO:0000256" key="2">
    <source>
        <dbReference type="ARBA" id="ARBA00022448"/>
    </source>
</evidence>
<dbReference type="Pfam" id="PF00005">
    <property type="entry name" value="ABC_tran"/>
    <property type="match status" value="1"/>
</dbReference>
<proteinExistence type="inferred from homology"/>
<dbReference type="GeneID" id="26303373"/>
<dbReference type="InterPro" id="IPR036640">
    <property type="entry name" value="ABC1_TM_sf"/>
</dbReference>
<dbReference type="OrthoDB" id="6500128at2759"/>
<evidence type="ECO:0000313" key="11">
    <source>
        <dbReference type="Proteomes" id="UP000053758"/>
    </source>
</evidence>
<dbReference type="GO" id="GO:0000041">
    <property type="term" value="P:transition metal ion transport"/>
    <property type="evidence" value="ECO:0007669"/>
    <property type="project" value="UniProtKB-ARBA"/>
</dbReference>
<evidence type="ECO:0000256" key="7">
    <source>
        <dbReference type="ARBA" id="ARBA00022989"/>
    </source>
</evidence>
<sequence>MKDSEPQLALSMVGAWSERSAGAGSRVRLGSRATPLAPLFPATRGVGRCAAAAAAAGGESEANAAPKRQSSASVLRRIDLAVRKIRAAAAAAEQTADSGGLASPPYSAPPPPSSSSKLRRTSSGSAGQVAAMLASSSQRAWPQASPSHDDYDQALTVLRIVQPAAILAIALASVLIKPSKKWLAHLLHPRRSEYDQLRAEAHREHDDDDDHEPPQPTPVVVPVRSRRRFLTQSTQLGLAATFFASGVLIILRAVLPPKEWQPDLALWGAIDLQALGGLLAWGAIVIAALWEEKVRGRGSYGRGKSGWSLLAGAATDICLLVLYMIPKQRRDLPNTSRWSIAQLGLIILRLLLLYPVLILALSWDRVRFVRAADLANETGVGSAPGPSTSAARSAPANAESAGLLRAPGASATPSYGATDTSVNGANGKDSANKKSAVNSGTQTPNRDPNASMGLSVATAPPPPTFSTFLYRIRFLFPYLWPSKSARLQLIALACVGLLFSARVVNFFTPLALGKLVEDLSQGASPWADVAIYAFLKMLQGQGSLLTVMQNVLWVPVEQYSDRMMSMMAFEHLLNLSMSFHTKKKTGEVLRILDRGSAINNFFQYLLFNLLPVFIDIFVAMIYMTRTFSPAIGIALFVVMVAYTWTSVQLTTWRTGLRRAMNNKDSICRAISADVLMNWETVKCYSNEGYEAERFRSALQDYQKAEFKVIGSLNMLNMVQNLILAFGMLFTIMLVAGSVVRGETTSSQFVVFVTYLQQVYQPLSMLGTLYRVVQQNLVDTDKLMTLLEEKTEVKDVPGAKDLVVTDGVIEFQDVRFSYDGKVEALKGLSFKIDRHSSVALVGESGAGKSSVLRLLYRFYDIQSGRILIDGQDIRNVTQRSLRRAIGVVPQEPSLFNNDIRTNILYGDTKASDEAVEAAALAAQIHDRILSFPEGYGTVVGERGVRLSGGEKQRVAIARTILKNPPVLLLDEATSALDSQTERQLQSALNNLMHGRSSLTIAHRLSTIINCDNIIVMDAGRVVELGSHAELIAKKGAYSKMWEQQIKTQKEQEAAAAAQEASRQADQDAQPTEAAKPSAAAVTAEQDEQDEPAEAQPGMLGIVPPAVTGEPENPLEGVGENVEPADGAQGAAEGGDVEAPSQTEVQAAAELAKSTQPGSDVGANGKQGGLTVESATATNGNASGASSPSLQDESPSGSDLASSGTLSKDDKKKQQNRKKNAKRREKERQKKSSG</sequence>
<gene>
    <name evidence="10" type="ORF">PAN0_005c2618</name>
</gene>
<evidence type="ECO:0000256" key="1">
    <source>
        <dbReference type="ARBA" id="ARBA00004141"/>
    </source>
</evidence>
<dbReference type="SUPFAM" id="SSF52540">
    <property type="entry name" value="P-loop containing nucleoside triphosphate hydrolases"/>
    <property type="match status" value="1"/>
</dbReference>
<dbReference type="GO" id="GO:0005524">
    <property type="term" value="F:ATP binding"/>
    <property type="evidence" value="ECO:0007669"/>
    <property type="project" value="UniProtKB-KW"/>
</dbReference>
<dbReference type="InterPro" id="IPR027417">
    <property type="entry name" value="P-loop_NTPase"/>
</dbReference>
<dbReference type="InterPro" id="IPR039421">
    <property type="entry name" value="Type_1_exporter"/>
</dbReference>
<evidence type="ECO:0000313" key="10">
    <source>
        <dbReference type="EMBL" id="GAK64405.1"/>
    </source>
</evidence>
<comment type="similarity">
    <text evidence="9">Belongs to the ABC transporter superfamily. ABCB family. Heavy Metal importer (TC 3.A.1.210) subfamily.</text>
</comment>
<dbReference type="Proteomes" id="UP000053758">
    <property type="component" value="Unassembled WGS sequence"/>
</dbReference>
<dbReference type="EMBL" id="DF830072">
    <property type="protein sequence ID" value="GAK64405.1"/>
    <property type="molecule type" value="Genomic_DNA"/>
</dbReference>
<dbReference type="PROSITE" id="PS50893">
    <property type="entry name" value="ABC_TRANSPORTER_2"/>
    <property type="match status" value="1"/>
</dbReference>
<dbReference type="RefSeq" id="XP_014657345.1">
    <property type="nucleotide sequence ID" value="XM_014801859.1"/>
</dbReference>
<dbReference type="Gene3D" id="1.20.1560.10">
    <property type="entry name" value="ABC transporter type 1, transmembrane domain"/>
    <property type="match status" value="1"/>
</dbReference>
<dbReference type="PANTHER" id="PTHR24221">
    <property type="entry name" value="ATP-BINDING CASSETTE SUB-FAMILY B"/>
    <property type="match status" value="1"/>
</dbReference>
<evidence type="ECO:0000256" key="6">
    <source>
        <dbReference type="ARBA" id="ARBA00022840"/>
    </source>
</evidence>
<dbReference type="SUPFAM" id="SSF90123">
    <property type="entry name" value="ABC transporter transmembrane region"/>
    <property type="match status" value="1"/>
</dbReference>
<dbReference type="PROSITE" id="PS00211">
    <property type="entry name" value="ABC_TRANSPORTER_1"/>
    <property type="match status" value="1"/>
</dbReference>
<dbReference type="PANTHER" id="PTHR24221:SF648">
    <property type="entry name" value="ABC-TYPE TRANSPORTER ATR1"/>
    <property type="match status" value="1"/>
</dbReference>
<keyword evidence="11" id="KW-1185">Reference proteome</keyword>
<dbReference type="HOGENOM" id="CLU_000604_6_4_1"/>
<evidence type="ECO:0000256" key="5">
    <source>
        <dbReference type="ARBA" id="ARBA00022792"/>
    </source>
</evidence>
<dbReference type="SMART" id="SM00382">
    <property type="entry name" value="AAA"/>
    <property type="match status" value="1"/>
</dbReference>
<dbReference type="FunFam" id="3.40.50.300:FF:000186">
    <property type="entry name" value="ATP-binding cassette sub-family B member 7, mitochondrial"/>
    <property type="match status" value="1"/>
</dbReference>
<dbReference type="InterPro" id="IPR011527">
    <property type="entry name" value="ABC1_TM_dom"/>
</dbReference>
<keyword evidence="8" id="KW-0472">Membrane</keyword>
<dbReference type="GO" id="GO:0016887">
    <property type="term" value="F:ATP hydrolysis activity"/>
    <property type="evidence" value="ECO:0007669"/>
    <property type="project" value="InterPro"/>
</dbReference>
<dbReference type="AlphaFoldDB" id="A0A081CCK9"/>
<accession>A0A081CCK9</accession>
<evidence type="ECO:0000256" key="4">
    <source>
        <dbReference type="ARBA" id="ARBA00022741"/>
    </source>
</evidence>
<comment type="subcellular location">
    <subcellularLocation>
        <location evidence="1">Membrane</location>
        <topology evidence="1">Multi-pass membrane protein</topology>
    </subcellularLocation>
</comment>
<dbReference type="CDD" id="cd18583">
    <property type="entry name" value="ABC_6TM_HMT1"/>
    <property type="match status" value="1"/>
</dbReference>
<keyword evidence="3" id="KW-0812">Transmembrane</keyword>
<keyword evidence="2" id="KW-0813">Transport</keyword>
<dbReference type="PROSITE" id="PS50929">
    <property type="entry name" value="ABC_TM1F"/>
    <property type="match status" value="1"/>
</dbReference>
<keyword evidence="4" id="KW-0547">Nucleotide-binding</keyword>
<dbReference type="Gene3D" id="3.40.50.300">
    <property type="entry name" value="P-loop containing nucleotide triphosphate hydrolases"/>
    <property type="match status" value="1"/>
</dbReference>
<reference evidence="11" key="1">
    <citation type="journal article" date="2014" name="Genome Announc.">
        <title>Draft Genome Sequence of the Yeast Pseudozyma antarctica Type Strain JCM10317, a Producer of the Glycolipid Biosurfactants, Mannosylerythritol Lipids.</title>
        <authorList>
            <person name="Saika A."/>
            <person name="Koike H."/>
            <person name="Hori T."/>
            <person name="Fukuoka T."/>
            <person name="Sato S."/>
            <person name="Habe H."/>
            <person name="Kitamoto D."/>
            <person name="Morita T."/>
        </authorList>
    </citation>
    <scope>NUCLEOTIDE SEQUENCE [LARGE SCALE GENOMIC DNA]</scope>
    <source>
        <strain evidence="11">JCM 10317</strain>
    </source>
</reference>
<evidence type="ECO:0000256" key="8">
    <source>
        <dbReference type="ARBA" id="ARBA00023136"/>
    </source>
</evidence>
<name>A0A081CCK9_PSEA2</name>
<protein>
    <submittedName>
        <fullName evidence="10">ABC transporter</fullName>
    </submittedName>
</protein>
<evidence type="ECO:0000256" key="9">
    <source>
        <dbReference type="ARBA" id="ARBA00024363"/>
    </source>
</evidence>
<dbReference type="Pfam" id="PF00664">
    <property type="entry name" value="ABC_membrane"/>
    <property type="match status" value="1"/>
</dbReference>
<evidence type="ECO:0000256" key="3">
    <source>
        <dbReference type="ARBA" id="ARBA00022692"/>
    </source>
</evidence>